<keyword evidence="4 7" id="KW-0378">Hydrolase</keyword>
<keyword evidence="7" id="KW-0746">Sphingolipid metabolism</keyword>
<evidence type="ECO:0000256" key="7">
    <source>
        <dbReference type="RuleBase" id="RU366019"/>
    </source>
</evidence>
<evidence type="ECO:0000256" key="3">
    <source>
        <dbReference type="ARBA" id="ARBA00019235"/>
    </source>
</evidence>
<accession>A0A8J2W9J6</accession>
<evidence type="ECO:0000313" key="11">
    <source>
        <dbReference type="EMBL" id="CAG9579069.1"/>
    </source>
</evidence>
<dbReference type="OrthoDB" id="191371at2759"/>
<feature type="binding site" evidence="6">
    <location>
        <position position="118"/>
    </location>
    <ligand>
        <name>Zn(2+)</name>
        <dbReference type="ChEBI" id="CHEBI:29105"/>
    </ligand>
</feature>
<dbReference type="Pfam" id="PF04734">
    <property type="entry name" value="Ceramidase_alk"/>
    <property type="match status" value="1"/>
</dbReference>
<dbReference type="GO" id="GO:0042759">
    <property type="term" value="P:long-chain fatty acid biosynthetic process"/>
    <property type="evidence" value="ECO:0007669"/>
    <property type="project" value="TreeGrafter"/>
</dbReference>
<reference evidence="11" key="1">
    <citation type="submission" date="2021-09" db="EMBL/GenBank/DDBJ databases">
        <authorList>
            <person name="Martin H S."/>
        </authorList>
    </citation>
    <scope>NUCLEOTIDE SEQUENCE</scope>
</reference>
<gene>
    <name evidence="11" type="ORF">DCHRY22_LOCUS13058</name>
</gene>
<keyword evidence="8" id="KW-0732">Signal</keyword>
<dbReference type="EMBL" id="CAKASE010000078">
    <property type="protein sequence ID" value="CAG9579069.1"/>
    <property type="molecule type" value="Genomic_DNA"/>
</dbReference>
<organism evidence="11 12">
    <name type="scientific">Danaus chrysippus</name>
    <name type="common">African queen</name>
    <dbReference type="NCBI Taxonomy" id="151541"/>
    <lineage>
        <taxon>Eukaryota</taxon>
        <taxon>Metazoa</taxon>
        <taxon>Ecdysozoa</taxon>
        <taxon>Arthropoda</taxon>
        <taxon>Hexapoda</taxon>
        <taxon>Insecta</taxon>
        <taxon>Pterygota</taxon>
        <taxon>Neoptera</taxon>
        <taxon>Endopterygota</taxon>
        <taxon>Lepidoptera</taxon>
        <taxon>Glossata</taxon>
        <taxon>Ditrysia</taxon>
        <taxon>Papilionoidea</taxon>
        <taxon>Nymphalidae</taxon>
        <taxon>Danainae</taxon>
        <taxon>Danaini</taxon>
        <taxon>Danaina</taxon>
        <taxon>Danaus</taxon>
        <taxon>Anosia</taxon>
    </lineage>
</organism>
<name>A0A8J2W9J6_9NEOP</name>
<feature type="active site" description="Nucleophile" evidence="5">
    <location>
        <position position="278"/>
    </location>
</feature>
<dbReference type="InterPro" id="IPR038445">
    <property type="entry name" value="NCDase_C_sf"/>
</dbReference>
<evidence type="ECO:0000313" key="12">
    <source>
        <dbReference type="Proteomes" id="UP000789524"/>
    </source>
</evidence>
<keyword evidence="6" id="KW-0479">Metal-binding</keyword>
<dbReference type="InterPro" id="IPR031331">
    <property type="entry name" value="NEUT/ALK_ceramidase_C"/>
</dbReference>
<evidence type="ECO:0000256" key="4">
    <source>
        <dbReference type="ARBA" id="ARBA00022801"/>
    </source>
</evidence>
<evidence type="ECO:0000259" key="9">
    <source>
        <dbReference type="Pfam" id="PF04734"/>
    </source>
</evidence>
<comment type="catalytic activity">
    <reaction evidence="7">
        <text>an N-acylsphing-4-enine + H2O = sphing-4-enine + a fatty acid</text>
        <dbReference type="Rhea" id="RHEA:20856"/>
        <dbReference type="ChEBI" id="CHEBI:15377"/>
        <dbReference type="ChEBI" id="CHEBI:28868"/>
        <dbReference type="ChEBI" id="CHEBI:52639"/>
        <dbReference type="ChEBI" id="CHEBI:57756"/>
        <dbReference type="EC" id="3.5.1.23"/>
    </reaction>
</comment>
<evidence type="ECO:0000256" key="8">
    <source>
        <dbReference type="SAM" id="SignalP"/>
    </source>
</evidence>
<feature type="domain" description="Neutral/alkaline non-lysosomal ceramidase N-terminal" evidence="9">
    <location>
        <begin position="28"/>
        <end position="535"/>
    </location>
</feature>
<dbReference type="GO" id="GO:0005576">
    <property type="term" value="C:extracellular region"/>
    <property type="evidence" value="ECO:0007669"/>
    <property type="project" value="TreeGrafter"/>
</dbReference>
<dbReference type="Pfam" id="PF17048">
    <property type="entry name" value="Ceramidse_alk_C"/>
    <property type="match status" value="1"/>
</dbReference>
<comment type="caution">
    <text evidence="11">The sequence shown here is derived from an EMBL/GenBank/DDBJ whole genome shotgun (WGS) entry which is preliminary data.</text>
</comment>
<dbReference type="Gene3D" id="2.60.40.2300">
    <property type="entry name" value="Neutral/alkaline non-lysosomal ceramidase, C-terminal domain"/>
    <property type="match status" value="1"/>
</dbReference>
<dbReference type="GO" id="GO:0017040">
    <property type="term" value="F:N-acylsphingosine amidohydrolase activity"/>
    <property type="evidence" value="ECO:0007669"/>
    <property type="project" value="UniProtKB-UniRule"/>
</dbReference>
<dbReference type="GO" id="GO:0046512">
    <property type="term" value="P:sphingosine biosynthetic process"/>
    <property type="evidence" value="ECO:0007669"/>
    <property type="project" value="TreeGrafter"/>
</dbReference>
<keyword evidence="7" id="KW-0443">Lipid metabolism</keyword>
<dbReference type="InterPro" id="IPR006823">
    <property type="entry name" value="Ceramidase_alk"/>
</dbReference>
<comment type="similarity">
    <text evidence="1 7">Belongs to the neutral ceramidase family.</text>
</comment>
<proteinExistence type="inferred from homology"/>
<feature type="binding site" evidence="6">
    <location>
        <position position="227"/>
    </location>
    <ligand>
        <name>Zn(2+)</name>
        <dbReference type="ChEBI" id="CHEBI:29105"/>
    </ligand>
</feature>
<feature type="chain" id="PRO_5035276945" description="Neutral ceramidase" evidence="8">
    <location>
        <begin position="26"/>
        <end position="697"/>
    </location>
</feature>
<dbReference type="EC" id="3.5.1.23" evidence="2 7"/>
<evidence type="ECO:0000256" key="1">
    <source>
        <dbReference type="ARBA" id="ARBA00009835"/>
    </source>
</evidence>
<comment type="cofactor">
    <cofactor evidence="6">
        <name>Zn(2+)</name>
        <dbReference type="ChEBI" id="CHEBI:29105"/>
    </cofactor>
    <text evidence="6">Binds 1 zinc ion per subunit.</text>
</comment>
<feature type="domain" description="Neutral/alkaline non-lysosomal ceramidase C-terminal" evidence="10">
    <location>
        <begin position="550"/>
        <end position="696"/>
    </location>
</feature>
<sequence>MGTLQMMKCVIIILMVTGLVKSGSGEEYQVGVGIADMTGPCADIGFMGYADLGQKGGGIHLRQFSRAFIFVRGNTRVVLVTADIHSIDTGVRRQVVQNLQQRFGNLYSLRNVILTGTHTHSGPGGYLGNFLFSVPTLGFSKETFDAYVNGITRSIVNAHNQIVPARLFVSSTHVLNAQMNRSPYSYDQNPAEERQRYNSNTDTELTQLRVVKSDGSLHGVLNWFAVHTTSMNMTNRLISSDNLGYAAMRMEKELNPGRWAGKPAIVGGFFSASLGDVSPNIRGPRCERSGQKCDNQFRLCDLFELCFAQGPGEDMFESTKKIGEAIFLGAMEALSLPGQEVRGSLRVVNQFLDMPAESGFRYDPVQRKFTNERVHGCVPSLGYSFASGTFDGANGLNITQGTLVGNPLLDAITSIIGKATPADVACHAPKPILLATGRANFPLPWHPNIVTLSLINIGGFAVIGVPGEPTTMAGRRMKDVVADVLKQNGFEPKVVVSSSANDYAHYVTTFEEYQVQRYEAASTVYGPHTLDIYLNKLKEYTIATIVGNIIPEGPEPADLLNQTISFIPSVPTDNAPFGTNFGDVLQQPPEIVKAGEIVTVMFVGANPRNDLRQESSYVVVEKLEQGGWITVATDADWDTRFSIERVEGLFSSSIRATVTWRASSDRTLHRVSYNGAARGFLGNIVSFRGVSNPFMII</sequence>
<keyword evidence="12" id="KW-1185">Reference proteome</keyword>
<dbReference type="GO" id="GO:0016020">
    <property type="term" value="C:membrane"/>
    <property type="evidence" value="ECO:0007669"/>
    <property type="project" value="GOC"/>
</dbReference>
<dbReference type="GO" id="GO:0046872">
    <property type="term" value="F:metal ion binding"/>
    <property type="evidence" value="ECO:0007669"/>
    <property type="project" value="UniProtKB-KW"/>
</dbReference>
<evidence type="ECO:0000256" key="5">
    <source>
        <dbReference type="PIRSR" id="PIRSR606823-1"/>
    </source>
</evidence>
<dbReference type="GO" id="GO:0046514">
    <property type="term" value="P:ceramide catabolic process"/>
    <property type="evidence" value="ECO:0007669"/>
    <property type="project" value="InterPro"/>
</dbReference>
<protein>
    <recommendedName>
        <fullName evidence="3 7">Neutral ceramidase</fullName>
        <ecNumber evidence="2 7">3.5.1.23</ecNumber>
    </recommendedName>
</protein>
<evidence type="ECO:0000256" key="6">
    <source>
        <dbReference type="PIRSR" id="PIRSR606823-2"/>
    </source>
</evidence>
<evidence type="ECO:0000256" key="2">
    <source>
        <dbReference type="ARBA" id="ARBA00011891"/>
    </source>
</evidence>
<dbReference type="PANTHER" id="PTHR12670">
    <property type="entry name" value="CERAMIDASE"/>
    <property type="match status" value="1"/>
</dbReference>
<dbReference type="InterPro" id="IPR031329">
    <property type="entry name" value="NEUT/ALK_ceramidase_N"/>
</dbReference>
<keyword evidence="6" id="KW-0862">Zinc</keyword>
<dbReference type="Proteomes" id="UP000789524">
    <property type="component" value="Unassembled WGS sequence"/>
</dbReference>
<evidence type="ECO:0000259" key="10">
    <source>
        <dbReference type="Pfam" id="PF17048"/>
    </source>
</evidence>
<feature type="binding site" evidence="6">
    <location>
        <position position="468"/>
    </location>
    <ligand>
        <name>Zn(2+)</name>
        <dbReference type="ChEBI" id="CHEBI:29105"/>
    </ligand>
</feature>
<feature type="binding site" evidence="6">
    <location>
        <position position="506"/>
    </location>
    <ligand>
        <name>Zn(2+)</name>
        <dbReference type="ChEBI" id="CHEBI:29105"/>
    </ligand>
</feature>
<dbReference type="PANTHER" id="PTHR12670:SF1">
    <property type="entry name" value="NEUTRAL CERAMIDASE"/>
    <property type="match status" value="1"/>
</dbReference>
<dbReference type="AlphaFoldDB" id="A0A8J2W9J6"/>
<feature type="signal peptide" evidence="8">
    <location>
        <begin position="1"/>
        <end position="25"/>
    </location>
</feature>